<proteinExistence type="predicted"/>
<dbReference type="PROSITE" id="PS01186">
    <property type="entry name" value="EGF_2"/>
    <property type="match status" value="1"/>
</dbReference>
<accession>A0AAV4HMG6</accession>
<dbReference type="EMBL" id="BMAT01012801">
    <property type="protein sequence ID" value="GFR99382.1"/>
    <property type="molecule type" value="Genomic_DNA"/>
</dbReference>
<feature type="non-terminal residue" evidence="2">
    <location>
        <position position="1"/>
    </location>
</feature>
<sequence>IPECSERGGPCGQHCGENTECEELTGSYRCPCLPGYTRVDDYKCEGKCCYQCE</sequence>
<gene>
    <name evidence="2" type="ORF">ElyMa_006372900</name>
</gene>
<evidence type="ECO:0000313" key="3">
    <source>
        <dbReference type="Proteomes" id="UP000762676"/>
    </source>
</evidence>
<reference evidence="2 3" key="1">
    <citation type="journal article" date="2021" name="Elife">
        <title>Chloroplast acquisition without the gene transfer in kleptoplastic sea slugs, Plakobranchus ocellatus.</title>
        <authorList>
            <person name="Maeda T."/>
            <person name="Takahashi S."/>
            <person name="Yoshida T."/>
            <person name="Shimamura S."/>
            <person name="Takaki Y."/>
            <person name="Nagai Y."/>
            <person name="Toyoda A."/>
            <person name="Suzuki Y."/>
            <person name="Arimoto A."/>
            <person name="Ishii H."/>
            <person name="Satoh N."/>
            <person name="Nishiyama T."/>
            <person name="Hasebe M."/>
            <person name="Maruyama T."/>
            <person name="Minagawa J."/>
            <person name="Obokata J."/>
            <person name="Shigenobu S."/>
        </authorList>
    </citation>
    <scope>NUCLEOTIDE SEQUENCE [LARGE SCALE GENOMIC DNA]</scope>
</reference>
<dbReference type="AlphaFoldDB" id="A0AAV4HMG6"/>
<feature type="domain" description="EGF-like" evidence="1">
    <location>
        <begin position="30"/>
        <end position="44"/>
    </location>
</feature>
<dbReference type="Proteomes" id="UP000762676">
    <property type="component" value="Unassembled WGS sequence"/>
</dbReference>
<dbReference type="InterPro" id="IPR000742">
    <property type="entry name" value="EGF"/>
</dbReference>
<evidence type="ECO:0000313" key="2">
    <source>
        <dbReference type="EMBL" id="GFR99382.1"/>
    </source>
</evidence>
<name>A0AAV4HMG6_9GAST</name>
<comment type="caution">
    <text evidence="2">The sequence shown here is derived from an EMBL/GenBank/DDBJ whole genome shotgun (WGS) entry which is preliminary data.</text>
</comment>
<evidence type="ECO:0000259" key="1">
    <source>
        <dbReference type="PROSITE" id="PS01186"/>
    </source>
</evidence>
<protein>
    <recommendedName>
        <fullName evidence="1">EGF-like domain-containing protein</fullName>
    </recommendedName>
</protein>
<organism evidence="2 3">
    <name type="scientific">Elysia marginata</name>
    <dbReference type="NCBI Taxonomy" id="1093978"/>
    <lineage>
        <taxon>Eukaryota</taxon>
        <taxon>Metazoa</taxon>
        <taxon>Spiralia</taxon>
        <taxon>Lophotrochozoa</taxon>
        <taxon>Mollusca</taxon>
        <taxon>Gastropoda</taxon>
        <taxon>Heterobranchia</taxon>
        <taxon>Euthyneura</taxon>
        <taxon>Panpulmonata</taxon>
        <taxon>Sacoglossa</taxon>
        <taxon>Placobranchoidea</taxon>
        <taxon>Plakobranchidae</taxon>
        <taxon>Elysia</taxon>
    </lineage>
</organism>
<keyword evidence="3" id="KW-1185">Reference proteome</keyword>
<feature type="non-terminal residue" evidence="2">
    <location>
        <position position="53"/>
    </location>
</feature>